<dbReference type="PANTHER" id="PTHR35814">
    <property type="match status" value="1"/>
</dbReference>
<keyword evidence="2 5" id="KW-0812">Transmembrane</keyword>
<feature type="transmembrane region" description="Helical" evidence="5">
    <location>
        <begin position="6"/>
        <end position="24"/>
    </location>
</feature>
<gene>
    <name evidence="6" type="ORF">DI564_00465</name>
</gene>
<protein>
    <recommendedName>
        <fullName evidence="8">Glutathione metabolism protein</fullName>
    </recommendedName>
</protein>
<name>A0A2W5KRP4_9GAMM</name>
<organism evidence="6 7">
    <name type="scientific">Rhodanobacter denitrificans</name>
    <dbReference type="NCBI Taxonomy" id="666685"/>
    <lineage>
        <taxon>Bacteria</taxon>
        <taxon>Pseudomonadati</taxon>
        <taxon>Pseudomonadota</taxon>
        <taxon>Gammaproteobacteria</taxon>
        <taxon>Lysobacterales</taxon>
        <taxon>Rhodanobacteraceae</taxon>
        <taxon>Rhodanobacter</taxon>
    </lineage>
</organism>
<dbReference type="AlphaFoldDB" id="A0A2W5KRP4"/>
<sequence>MRITSLYAALGALLLIVLSVRVMLQRRHARVGIHDGGDHVLAKRIRAHANATEYLPIGLLLLLLLEANQTQVWLLHLVGLCLIVGRILHAWGLSRSSAISFGRAAGIVLTLLSIVLAAVLLIWQYLLFGLR</sequence>
<evidence type="ECO:0000256" key="4">
    <source>
        <dbReference type="ARBA" id="ARBA00023136"/>
    </source>
</evidence>
<dbReference type="InterPro" id="IPR001129">
    <property type="entry name" value="Membr-assoc_MAPEG"/>
</dbReference>
<feature type="transmembrane region" description="Helical" evidence="5">
    <location>
        <begin position="104"/>
        <end position="126"/>
    </location>
</feature>
<dbReference type="SUPFAM" id="SSF161084">
    <property type="entry name" value="MAPEG domain-like"/>
    <property type="match status" value="1"/>
</dbReference>
<dbReference type="Pfam" id="PF01124">
    <property type="entry name" value="MAPEG"/>
    <property type="match status" value="1"/>
</dbReference>
<comment type="caution">
    <text evidence="6">The sequence shown here is derived from an EMBL/GenBank/DDBJ whole genome shotgun (WGS) entry which is preliminary data.</text>
</comment>
<evidence type="ECO:0000313" key="7">
    <source>
        <dbReference type="Proteomes" id="UP000249046"/>
    </source>
</evidence>
<evidence type="ECO:0000256" key="2">
    <source>
        <dbReference type="ARBA" id="ARBA00022692"/>
    </source>
</evidence>
<evidence type="ECO:0008006" key="8">
    <source>
        <dbReference type="Google" id="ProtNLM"/>
    </source>
</evidence>
<proteinExistence type="predicted"/>
<dbReference type="PANTHER" id="PTHR35814:SF1">
    <property type="entry name" value="GLUTATHIONE S-TRANSFERASE-RELATED"/>
    <property type="match status" value="1"/>
</dbReference>
<dbReference type="InterPro" id="IPR023352">
    <property type="entry name" value="MAPEG-like_dom_sf"/>
</dbReference>
<keyword evidence="3 5" id="KW-1133">Transmembrane helix</keyword>
<keyword evidence="4 5" id="KW-0472">Membrane</keyword>
<accession>A0A2W5KRP4</accession>
<dbReference type="Gene3D" id="1.20.120.550">
    <property type="entry name" value="Membrane associated eicosanoid/glutathione metabolism-like domain"/>
    <property type="match status" value="1"/>
</dbReference>
<dbReference type="Proteomes" id="UP000249046">
    <property type="component" value="Unassembled WGS sequence"/>
</dbReference>
<feature type="transmembrane region" description="Helical" evidence="5">
    <location>
        <begin position="71"/>
        <end position="92"/>
    </location>
</feature>
<reference evidence="6 7" key="1">
    <citation type="submission" date="2017-08" db="EMBL/GenBank/DDBJ databases">
        <title>Infants hospitalized years apart are colonized by the same room-sourced microbial strains.</title>
        <authorList>
            <person name="Brooks B."/>
            <person name="Olm M.R."/>
            <person name="Firek B.A."/>
            <person name="Baker R."/>
            <person name="Thomas B.C."/>
            <person name="Morowitz M.J."/>
            <person name="Banfield J.F."/>
        </authorList>
    </citation>
    <scope>NUCLEOTIDE SEQUENCE [LARGE SCALE GENOMIC DNA]</scope>
    <source>
        <strain evidence="6">S2_005_003_R2_42</strain>
    </source>
</reference>
<dbReference type="EMBL" id="QFPO01000001">
    <property type="protein sequence ID" value="PZQ19752.1"/>
    <property type="molecule type" value="Genomic_DNA"/>
</dbReference>
<evidence type="ECO:0000256" key="5">
    <source>
        <dbReference type="SAM" id="Phobius"/>
    </source>
</evidence>
<dbReference type="GO" id="GO:0016020">
    <property type="term" value="C:membrane"/>
    <property type="evidence" value="ECO:0007669"/>
    <property type="project" value="UniProtKB-SubCell"/>
</dbReference>
<evidence type="ECO:0000256" key="1">
    <source>
        <dbReference type="ARBA" id="ARBA00004370"/>
    </source>
</evidence>
<evidence type="ECO:0000256" key="3">
    <source>
        <dbReference type="ARBA" id="ARBA00022989"/>
    </source>
</evidence>
<comment type="subcellular location">
    <subcellularLocation>
        <location evidence="1">Membrane</location>
    </subcellularLocation>
</comment>
<evidence type="ECO:0000313" key="6">
    <source>
        <dbReference type="EMBL" id="PZQ19752.1"/>
    </source>
</evidence>